<evidence type="ECO:0000313" key="2">
    <source>
        <dbReference type="Proteomes" id="UP000268623"/>
    </source>
</evidence>
<comment type="caution">
    <text evidence="1">The sequence shown here is derived from an EMBL/GenBank/DDBJ whole genome shotgun (WGS) entry which is preliminary data.</text>
</comment>
<dbReference type="Proteomes" id="UP000268623">
    <property type="component" value="Unassembled WGS sequence"/>
</dbReference>
<protein>
    <submittedName>
        <fullName evidence="1">Uncharacterized protein</fullName>
    </submittedName>
</protein>
<organism evidence="1 2">
    <name type="scientific">Methylocystis hirsuta</name>
    <dbReference type="NCBI Taxonomy" id="369798"/>
    <lineage>
        <taxon>Bacteria</taxon>
        <taxon>Pseudomonadati</taxon>
        <taxon>Pseudomonadota</taxon>
        <taxon>Alphaproteobacteria</taxon>
        <taxon>Hyphomicrobiales</taxon>
        <taxon>Methylocystaceae</taxon>
        <taxon>Methylocystis</taxon>
    </lineage>
</organism>
<keyword evidence="2" id="KW-1185">Reference proteome</keyword>
<reference evidence="1 2" key="1">
    <citation type="submission" date="2018-08" db="EMBL/GenBank/DDBJ databases">
        <title>Genome sequence of Methylocystis hirsuta CSC1, a methanotroph able to accumulate PHAs.</title>
        <authorList>
            <person name="Bordel S."/>
            <person name="Rodriguez E."/>
            <person name="Gancedo J."/>
            <person name="Munoz R."/>
        </authorList>
    </citation>
    <scope>NUCLEOTIDE SEQUENCE [LARGE SCALE GENOMIC DNA]</scope>
    <source>
        <strain evidence="1 2">CSC1</strain>
    </source>
</reference>
<accession>A0A3M9XIT6</accession>
<evidence type="ECO:0000313" key="1">
    <source>
        <dbReference type="EMBL" id="RNJ48027.1"/>
    </source>
</evidence>
<dbReference type="AlphaFoldDB" id="A0A3M9XIT6"/>
<dbReference type="EMBL" id="QWDD01000003">
    <property type="protein sequence ID" value="RNJ48027.1"/>
    <property type="molecule type" value="Genomic_DNA"/>
</dbReference>
<name>A0A3M9XIT6_9HYPH</name>
<gene>
    <name evidence="1" type="ORF">D1O30_19465</name>
</gene>
<sequence>MPKCFLAVNFATIVADRRSADAMTDTTTQLAILSDALVKIIELGPMAAEGKAAPTDLLIRAGDIAAQALTAAATYGQLPPFSESGDVQEDAHPQS</sequence>
<proteinExistence type="predicted"/>